<evidence type="ECO:0000256" key="19">
    <source>
        <dbReference type="PIRNR" id="PIRNR017184"/>
    </source>
</evidence>
<comment type="cofactor">
    <cofactor evidence="18 19">
        <name>K(+)</name>
        <dbReference type="ChEBI" id="CHEBI:29103"/>
    </cofactor>
    <text evidence="18 19">Binds 1 potassium ion per subunit.</text>
</comment>
<evidence type="ECO:0000256" key="16">
    <source>
        <dbReference type="ARBA" id="ARBA00049209"/>
    </source>
</evidence>
<dbReference type="Gene3D" id="3.40.1190.20">
    <property type="match status" value="1"/>
</dbReference>
<comment type="function">
    <text evidence="14 19">Bifunctional enzyme that catalyzes the epimerization of the S- and R-forms of NAD(P)HX and the dehydration of the S-form of NAD(P)HX at the expense of ADP, which is converted to AMP. This allows the repair of both epimers of NAD(P)HX, a damaged form of NAD(P)H that is a result of enzymatic or heat-dependent hydration.</text>
</comment>
<dbReference type="HAMAP" id="MF_01966">
    <property type="entry name" value="NADHX_epimerase"/>
    <property type="match status" value="1"/>
</dbReference>
<dbReference type="Proteomes" id="UP001557484">
    <property type="component" value="Unassembled WGS sequence"/>
</dbReference>
<dbReference type="EC" id="4.2.1.136" evidence="19"/>
<evidence type="ECO:0000256" key="4">
    <source>
        <dbReference type="ARBA" id="ARBA00009524"/>
    </source>
</evidence>
<evidence type="ECO:0000259" key="20">
    <source>
        <dbReference type="PROSITE" id="PS51383"/>
    </source>
</evidence>
<feature type="binding site" evidence="17">
    <location>
        <begin position="421"/>
        <end position="425"/>
    </location>
    <ligand>
        <name>AMP</name>
        <dbReference type="ChEBI" id="CHEBI:456215"/>
    </ligand>
</feature>
<evidence type="ECO:0000256" key="7">
    <source>
        <dbReference type="ARBA" id="ARBA00022840"/>
    </source>
</evidence>
<gene>
    <name evidence="17" type="primary">nnrD</name>
    <name evidence="18" type="synonym">nnrE</name>
    <name evidence="22" type="ORF">AB4875_04645</name>
</gene>
<feature type="binding site" evidence="18">
    <location>
        <position position="129"/>
    </location>
    <ligand>
        <name>K(+)</name>
        <dbReference type="ChEBI" id="CHEBI:29103"/>
    </ligand>
</feature>
<dbReference type="InterPro" id="IPR004443">
    <property type="entry name" value="YjeF_N_dom"/>
</dbReference>
<evidence type="ECO:0000256" key="17">
    <source>
        <dbReference type="HAMAP-Rule" id="MF_01965"/>
    </source>
</evidence>
<evidence type="ECO:0000256" key="12">
    <source>
        <dbReference type="ARBA" id="ARBA00023239"/>
    </source>
</evidence>
<organism evidence="22 23">
    <name type="scientific">Zhongshania arctica</name>
    <dbReference type="NCBI Taxonomy" id="3238302"/>
    <lineage>
        <taxon>Bacteria</taxon>
        <taxon>Pseudomonadati</taxon>
        <taxon>Pseudomonadota</taxon>
        <taxon>Gammaproteobacteria</taxon>
        <taxon>Cellvibrionales</taxon>
        <taxon>Spongiibacteraceae</taxon>
        <taxon>Zhongshania</taxon>
    </lineage>
</organism>
<dbReference type="CDD" id="cd01171">
    <property type="entry name" value="YXKO-related"/>
    <property type="match status" value="1"/>
</dbReference>
<dbReference type="PANTHER" id="PTHR12592:SF0">
    <property type="entry name" value="ATP-DEPENDENT (S)-NAD(P)H-HYDRATE DEHYDRATASE"/>
    <property type="match status" value="1"/>
</dbReference>
<evidence type="ECO:0000256" key="15">
    <source>
        <dbReference type="ARBA" id="ARBA00048238"/>
    </source>
</evidence>
<feature type="binding site" evidence="17">
    <location>
        <position position="453"/>
    </location>
    <ligand>
        <name>(6S)-NADPHX</name>
        <dbReference type="ChEBI" id="CHEBI:64076"/>
    </ligand>
</feature>
<dbReference type="PROSITE" id="PS51385">
    <property type="entry name" value="YJEF_N"/>
    <property type="match status" value="1"/>
</dbReference>
<keyword evidence="7 17" id="KW-0067">ATP-binding</keyword>
<comment type="function">
    <text evidence="18">Catalyzes the epimerization of the S- and R-forms of NAD(P)HX, a damaged form of NAD(P)H that is a result of enzymatic or heat-dependent hydration. This is a prerequisite for the S-specific NAD(P)H-hydrate dehydratase to allow the repair of both epimers of NAD(P)HX.</text>
</comment>
<evidence type="ECO:0000256" key="9">
    <source>
        <dbReference type="ARBA" id="ARBA00022958"/>
    </source>
</evidence>
<feature type="domain" description="YjeF N-terminal" evidence="21">
    <location>
        <begin position="18"/>
        <end position="219"/>
    </location>
</feature>
<evidence type="ECO:0000256" key="2">
    <source>
        <dbReference type="ARBA" id="ARBA00000909"/>
    </source>
</evidence>
<comment type="similarity">
    <text evidence="4 19">In the C-terminal section; belongs to the NnrD/CARKD family.</text>
</comment>
<evidence type="ECO:0000256" key="11">
    <source>
        <dbReference type="ARBA" id="ARBA00023235"/>
    </source>
</evidence>
<dbReference type="InterPro" id="IPR036652">
    <property type="entry name" value="YjeF_N_dom_sf"/>
</dbReference>
<comment type="catalytic activity">
    <reaction evidence="1 18 19">
        <text>(6R)-NADHX = (6S)-NADHX</text>
        <dbReference type="Rhea" id="RHEA:32215"/>
        <dbReference type="ChEBI" id="CHEBI:64074"/>
        <dbReference type="ChEBI" id="CHEBI:64075"/>
        <dbReference type="EC" id="5.1.99.6"/>
    </reaction>
</comment>
<keyword evidence="11 18" id="KW-0413">Isomerase</keyword>
<name>A0ABV3TVE8_9GAMM</name>
<keyword evidence="13" id="KW-0511">Multifunctional enzyme</keyword>
<keyword evidence="6 17" id="KW-0547">Nucleotide-binding</keyword>
<accession>A0ABV3TVE8</accession>
<keyword evidence="9 18" id="KW-0630">Potassium</keyword>
<feature type="binding site" evidence="18">
    <location>
        <position position="144"/>
    </location>
    <ligand>
        <name>(6S)-NADPHX</name>
        <dbReference type="ChEBI" id="CHEBI:64076"/>
    </ligand>
</feature>
<evidence type="ECO:0000313" key="22">
    <source>
        <dbReference type="EMBL" id="MEX1664764.1"/>
    </source>
</evidence>
<dbReference type="PIRSF" id="PIRSF017184">
    <property type="entry name" value="Nnr"/>
    <property type="match status" value="1"/>
</dbReference>
<evidence type="ECO:0000256" key="1">
    <source>
        <dbReference type="ARBA" id="ARBA00000013"/>
    </source>
</evidence>
<dbReference type="PANTHER" id="PTHR12592">
    <property type="entry name" value="ATP-DEPENDENT (S)-NAD(P)H-HYDRATE DEHYDRATASE FAMILY MEMBER"/>
    <property type="match status" value="1"/>
</dbReference>
<comment type="catalytic activity">
    <reaction evidence="16 17 19">
        <text>(6S)-NADPHX + ADP = AMP + phosphate + NADPH + H(+)</text>
        <dbReference type="Rhea" id="RHEA:32235"/>
        <dbReference type="ChEBI" id="CHEBI:15378"/>
        <dbReference type="ChEBI" id="CHEBI:43474"/>
        <dbReference type="ChEBI" id="CHEBI:57783"/>
        <dbReference type="ChEBI" id="CHEBI:64076"/>
        <dbReference type="ChEBI" id="CHEBI:456215"/>
        <dbReference type="ChEBI" id="CHEBI:456216"/>
        <dbReference type="EC" id="4.2.1.136"/>
    </reaction>
</comment>
<reference evidence="22 23" key="1">
    <citation type="journal article" date="2011" name="Int. J. Syst. Evol. Microbiol.">
        <title>Zhongshania antarctica gen. nov., sp. nov. and Zhongshania guokunii sp. nov., gammaproteobacteria respectively isolated from coastal attached (fast) ice and surface seawater of the Antarctic.</title>
        <authorList>
            <person name="Li H.J."/>
            <person name="Zhang X.Y."/>
            <person name="Chen C.X."/>
            <person name="Zhang Y.J."/>
            <person name="Gao Z.M."/>
            <person name="Yu Y."/>
            <person name="Chen X.L."/>
            <person name="Chen B."/>
            <person name="Zhang Y.Z."/>
        </authorList>
    </citation>
    <scope>NUCLEOTIDE SEQUENCE [LARGE SCALE GENOMIC DNA]</scope>
    <source>
        <strain evidence="22 23">R06B22</strain>
    </source>
</reference>
<dbReference type="NCBIfam" id="TIGR00196">
    <property type="entry name" value="yjeF_cterm"/>
    <property type="match status" value="1"/>
</dbReference>
<protein>
    <recommendedName>
        <fullName evidence="19">Bifunctional NAD(P)H-hydrate repair enzyme</fullName>
    </recommendedName>
    <alternativeName>
        <fullName evidence="19">Nicotinamide nucleotide repair protein</fullName>
    </alternativeName>
    <domain>
        <recommendedName>
            <fullName evidence="19">ADP-dependent (S)-NAD(P)H-hydrate dehydratase</fullName>
            <ecNumber evidence="19">4.2.1.136</ecNumber>
        </recommendedName>
        <alternativeName>
            <fullName evidence="19">ADP-dependent NAD(P)HX dehydratase</fullName>
        </alternativeName>
    </domain>
    <domain>
        <recommendedName>
            <fullName evidence="19">NAD(P)H-hydrate epimerase</fullName>
            <ecNumber evidence="19">5.1.99.6</ecNumber>
        </recommendedName>
    </domain>
</protein>
<dbReference type="Gene3D" id="3.40.50.10260">
    <property type="entry name" value="YjeF N-terminal domain"/>
    <property type="match status" value="1"/>
</dbReference>
<evidence type="ECO:0000313" key="23">
    <source>
        <dbReference type="Proteomes" id="UP001557484"/>
    </source>
</evidence>
<dbReference type="InterPro" id="IPR030677">
    <property type="entry name" value="Nnr"/>
</dbReference>
<dbReference type="Pfam" id="PF01256">
    <property type="entry name" value="Carb_kinase"/>
    <property type="match status" value="1"/>
</dbReference>
<dbReference type="PROSITE" id="PS01050">
    <property type="entry name" value="YJEF_C_2"/>
    <property type="match status" value="1"/>
</dbReference>
<comment type="similarity">
    <text evidence="18">Belongs to the NnrE/AIBP family.</text>
</comment>
<evidence type="ECO:0000259" key="21">
    <source>
        <dbReference type="PROSITE" id="PS51385"/>
    </source>
</evidence>
<dbReference type="NCBIfam" id="TIGR00197">
    <property type="entry name" value="yjeF_nterm"/>
    <property type="match status" value="1"/>
</dbReference>
<evidence type="ECO:0000256" key="10">
    <source>
        <dbReference type="ARBA" id="ARBA00023027"/>
    </source>
</evidence>
<feature type="binding site" evidence="18">
    <location>
        <begin position="65"/>
        <end position="69"/>
    </location>
    <ligand>
        <name>(6S)-NADPHX</name>
        <dbReference type="ChEBI" id="CHEBI:64076"/>
    </ligand>
</feature>
<evidence type="ECO:0000256" key="13">
    <source>
        <dbReference type="ARBA" id="ARBA00023268"/>
    </source>
</evidence>
<dbReference type="Pfam" id="PF03853">
    <property type="entry name" value="YjeF_N"/>
    <property type="match status" value="1"/>
</dbReference>
<dbReference type="PROSITE" id="PS51383">
    <property type="entry name" value="YJEF_C_3"/>
    <property type="match status" value="1"/>
</dbReference>
<feature type="binding site" evidence="18">
    <location>
        <begin position="133"/>
        <end position="139"/>
    </location>
    <ligand>
        <name>(6S)-NADPHX</name>
        <dbReference type="ChEBI" id="CHEBI:64076"/>
    </ligand>
</feature>
<evidence type="ECO:0000256" key="8">
    <source>
        <dbReference type="ARBA" id="ARBA00022857"/>
    </source>
</evidence>
<dbReference type="EMBL" id="JBFRYB010000001">
    <property type="protein sequence ID" value="MEX1664764.1"/>
    <property type="molecule type" value="Genomic_DNA"/>
</dbReference>
<dbReference type="HAMAP" id="MF_01965">
    <property type="entry name" value="NADHX_dehydratase"/>
    <property type="match status" value="1"/>
</dbReference>
<proteinExistence type="inferred from homology"/>
<comment type="caution">
    <text evidence="22">The sequence shown here is derived from an EMBL/GenBank/DDBJ whole genome shotgun (WGS) entry which is preliminary data.</text>
</comment>
<dbReference type="RefSeq" id="WP_368374883.1">
    <property type="nucleotide sequence ID" value="NZ_JBFRYB010000001.1"/>
</dbReference>
<comment type="function">
    <text evidence="17">Catalyzes the dehydration of the S-form of NAD(P)HX at the expense of ADP, which is converted to AMP. Together with NAD(P)HX epimerase, which catalyzes the epimerization of the S- and R-forms, the enzyme allows the repair of both epimers of NAD(P)HX, a damaged form of NAD(P)H that is a result of enzymatic or heat-dependent hydration.</text>
</comment>
<comment type="similarity">
    <text evidence="3 19">In the N-terminal section; belongs to the NnrE/AIBP family.</text>
</comment>
<feature type="binding site" evidence="18">
    <location>
        <position position="66"/>
    </location>
    <ligand>
        <name>K(+)</name>
        <dbReference type="ChEBI" id="CHEBI:29103"/>
    </ligand>
</feature>
<keyword evidence="12 17" id="KW-0456">Lyase</keyword>
<comment type="catalytic activity">
    <reaction evidence="2 18 19">
        <text>(6R)-NADPHX = (6S)-NADPHX</text>
        <dbReference type="Rhea" id="RHEA:32227"/>
        <dbReference type="ChEBI" id="CHEBI:64076"/>
        <dbReference type="ChEBI" id="CHEBI:64077"/>
        <dbReference type="EC" id="5.1.99.6"/>
    </reaction>
</comment>
<evidence type="ECO:0000256" key="5">
    <source>
        <dbReference type="ARBA" id="ARBA00022723"/>
    </source>
</evidence>
<comment type="cofactor">
    <cofactor evidence="17">
        <name>Mg(2+)</name>
        <dbReference type="ChEBI" id="CHEBI:18420"/>
    </cofactor>
</comment>
<dbReference type="InterPro" id="IPR029056">
    <property type="entry name" value="Ribokinase-like"/>
</dbReference>
<comment type="similarity">
    <text evidence="17">Belongs to the NnrD/CARKD family.</text>
</comment>
<evidence type="ECO:0000256" key="18">
    <source>
        <dbReference type="HAMAP-Rule" id="MF_01966"/>
    </source>
</evidence>
<keyword evidence="23" id="KW-1185">Reference proteome</keyword>
<comment type="subunit">
    <text evidence="17">Homotetramer.</text>
</comment>
<feature type="binding site" evidence="17">
    <location>
        <position position="452"/>
    </location>
    <ligand>
        <name>AMP</name>
        <dbReference type="ChEBI" id="CHEBI:456215"/>
    </ligand>
</feature>
<dbReference type="InterPro" id="IPR000631">
    <property type="entry name" value="CARKD"/>
</dbReference>
<feature type="binding site" evidence="17">
    <location>
        <position position="384"/>
    </location>
    <ligand>
        <name>(6S)-NADPHX</name>
        <dbReference type="ChEBI" id="CHEBI:64076"/>
    </ligand>
</feature>
<keyword evidence="8 17" id="KW-0521">NADP</keyword>
<feature type="binding site" evidence="18">
    <location>
        <position position="162"/>
    </location>
    <ligand>
        <name>(6S)-NADPHX</name>
        <dbReference type="ChEBI" id="CHEBI:64076"/>
    </ligand>
</feature>
<dbReference type="SUPFAM" id="SSF53613">
    <property type="entry name" value="Ribokinase-like"/>
    <property type="match status" value="1"/>
</dbReference>
<dbReference type="SUPFAM" id="SSF64153">
    <property type="entry name" value="YjeF N-terminal domain-like"/>
    <property type="match status" value="1"/>
</dbReference>
<evidence type="ECO:0000256" key="6">
    <source>
        <dbReference type="ARBA" id="ARBA00022741"/>
    </source>
</evidence>
<dbReference type="InterPro" id="IPR017953">
    <property type="entry name" value="Carbohydrate_kinase_pred_CS"/>
</dbReference>
<dbReference type="EC" id="5.1.99.6" evidence="19"/>
<comment type="catalytic activity">
    <reaction evidence="15 17 19">
        <text>(6S)-NADHX + ADP = AMP + phosphate + NADH + H(+)</text>
        <dbReference type="Rhea" id="RHEA:32223"/>
        <dbReference type="ChEBI" id="CHEBI:15378"/>
        <dbReference type="ChEBI" id="CHEBI:43474"/>
        <dbReference type="ChEBI" id="CHEBI:57945"/>
        <dbReference type="ChEBI" id="CHEBI:64074"/>
        <dbReference type="ChEBI" id="CHEBI:456215"/>
        <dbReference type="ChEBI" id="CHEBI:456216"/>
        <dbReference type="EC" id="4.2.1.136"/>
    </reaction>
</comment>
<feature type="binding site" evidence="17">
    <location>
        <position position="334"/>
    </location>
    <ligand>
        <name>(6S)-NADPHX</name>
        <dbReference type="ChEBI" id="CHEBI:64076"/>
    </ligand>
</feature>
<keyword evidence="5 18" id="KW-0479">Metal-binding</keyword>
<feature type="domain" description="YjeF C-terminal" evidence="20">
    <location>
        <begin position="233"/>
        <end position="511"/>
    </location>
</feature>
<feature type="binding site" evidence="18">
    <location>
        <position position="165"/>
    </location>
    <ligand>
        <name>K(+)</name>
        <dbReference type="ChEBI" id="CHEBI:29103"/>
    </ligand>
</feature>
<keyword evidence="10 17" id="KW-0520">NAD</keyword>
<sequence length="515" mass="52787">MSQPETIEPEILYTAAQVRELDRLAIASGIPGIELMSRAGLAAYRQVQQRWPDHSPVEVFCGGGNNGGDGYIIAALAKVDGLPVRVWALADPALLQGDAALAMQQALDAGVEIQSWQGEEPDLNSVIVDAMLGTGLSGVVREKYMQAISTINACGAPVLAIDVPSGLCSDTGSQLGVAVRASATISFIGRKRGLYTLAGSDCAGCKVFDGLAVPRGVYRQLNVSRAETTLHLNGASMLAQWGARPRNAHKGMFGHVLVVGGDLGMAGANLLASSAAARSGAGLVSCVTQPQHSGIFIAARPELMVHGISREQLASGDTLDSLIEKASVIVIGPGLGQGSWGQSLLKAVLHSDKPLVVDADALNLLALSPELLHSHSGPRILTPHPGEAARLLACSTVAVQSDRFASVMALRDKYQATVLLKGAGTLIADADSASPLYLNSGGNPGMATGGMGDVLSGVIAAFIAQGHPPTAATCLAAAVHAAAADCAARQGERGMLAGDVIDNLRGVINGYAAVS</sequence>
<evidence type="ECO:0000256" key="14">
    <source>
        <dbReference type="ARBA" id="ARBA00025153"/>
    </source>
</evidence>
<evidence type="ECO:0000256" key="3">
    <source>
        <dbReference type="ARBA" id="ARBA00006001"/>
    </source>
</evidence>
<feature type="binding site" evidence="17">
    <location>
        <position position="268"/>
    </location>
    <ligand>
        <name>(6S)-NADPHX</name>
        <dbReference type="ChEBI" id="CHEBI:64076"/>
    </ligand>
</feature>